<dbReference type="Pfam" id="PF00106">
    <property type="entry name" value="adh_short"/>
    <property type="match status" value="1"/>
</dbReference>
<dbReference type="PANTHER" id="PTHR43943:SF17">
    <property type="entry name" value="3-PHENYLPROPIONATE-DIHYDRODIOL_CINNAMIC ACID-DIHYDRODIOL DEHYDROGENASE"/>
    <property type="match status" value="1"/>
</dbReference>
<dbReference type="EMBL" id="CAMXCM010000006">
    <property type="protein sequence ID" value="CAI3952649.1"/>
    <property type="molecule type" value="Genomic_DNA"/>
</dbReference>
<gene>
    <name evidence="3" type="ORF">R53529_LOCUS1663</name>
    <name evidence="4" type="ORF">R53530_LOCUS1923</name>
</gene>
<dbReference type="Proteomes" id="UP001154255">
    <property type="component" value="Unassembled WGS sequence"/>
</dbReference>
<protein>
    <submittedName>
        <fullName evidence="3 4">NADP-dependent 3-hydroxy acid dehydrogenase YdfG (YdfG)</fullName>
    </submittedName>
</protein>
<dbReference type="EMBL" id="CAMXCS010000004">
    <property type="protein sequence ID" value="CAI3950375.1"/>
    <property type="molecule type" value="Genomic_DNA"/>
</dbReference>
<dbReference type="RefSeq" id="WP_271790094.1">
    <property type="nucleotide sequence ID" value="NZ_CAMXCJ010000005.1"/>
</dbReference>
<evidence type="ECO:0000256" key="2">
    <source>
        <dbReference type="ARBA" id="ARBA00023002"/>
    </source>
</evidence>
<dbReference type="SUPFAM" id="SSF51735">
    <property type="entry name" value="NAD(P)-binding Rossmann-fold domains"/>
    <property type="match status" value="1"/>
</dbReference>
<keyword evidence="6" id="KW-1185">Reference proteome</keyword>
<reference evidence="4" key="1">
    <citation type="submission" date="2022-10" db="EMBL/GenBank/DDBJ databases">
        <authorList>
            <person name="Botero Cardona J."/>
        </authorList>
    </citation>
    <scope>NUCLEOTIDE SEQUENCE</scope>
    <source>
        <strain evidence="4">LMG 31819</strain>
        <strain evidence="3">R-53529</strain>
    </source>
</reference>
<dbReference type="InterPro" id="IPR036291">
    <property type="entry name" value="NAD(P)-bd_dom_sf"/>
</dbReference>
<evidence type="ECO:0000313" key="3">
    <source>
        <dbReference type="EMBL" id="CAI3950375.1"/>
    </source>
</evidence>
<dbReference type="GO" id="GO:0016491">
    <property type="term" value="F:oxidoreductase activity"/>
    <property type="evidence" value="ECO:0007669"/>
    <property type="project" value="UniProtKB-KW"/>
</dbReference>
<comment type="similarity">
    <text evidence="1">Belongs to the short-chain dehydrogenases/reductases (SDR) family.</text>
</comment>
<dbReference type="AlphaFoldDB" id="A0A9W4X7H1"/>
<evidence type="ECO:0000313" key="5">
    <source>
        <dbReference type="Proteomes" id="UP001154255"/>
    </source>
</evidence>
<proteinExistence type="inferred from homology"/>
<dbReference type="PANTHER" id="PTHR43943">
    <property type="entry name" value="DEHYDROGENASE/REDUCTASE (SDR FAMILY) MEMBER 4"/>
    <property type="match status" value="1"/>
</dbReference>
<dbReference type="InterPro" id="IPR002347">
    <property type="entry name" value="SDR_fam"/>
</dbReference>
<comment type="caution">
    <text evidence="4">The sequence shown here is derived from an EMBL/GenBank/DDBJ whole genome shotgun (WGS) entry which is preliminary data.</text>
</comment>
<organism evidence="4 5">
    <name type="scientific">Commensalibacter communis</name>
    <dbReference type="NCBI Taxonomy" id="2972786"/>
    <lineage>
        <taxon>Bacteria</taxon>
        <taxon>Pseudomonadati</taxon>
        <taxon>Pseudomonadota</taxon>
        <taxon>Alphaproteobacteria</taxon>
        <taxon>Acetobacterales</taxon>
        <taxon>Acetobacteraceae</taxon>
    </lineage>
</organism>
<name>A0A9W4X7H1_9PROT</name>
<evidence type="ECO:0000256" key="1">
    <source>
        <dbReference type="ARBA" id="ARBA00006484"/>
    </source>
</evidence>
<dbReference type="Gene3D" id="3.40.50.720">
    <property type="entry name" value="NAD(P)-binding Rossmann-like Domain"/>
    <property type="match status" value="1"/>
</dbReference>
<accession>A0A9W4X7H1</accession>
<sequence>MGLPLQDKIAFITGASRGIGQACAVALAQAGAHCIISARTQMGLMQTDDIILSFGGKATLLPLDLGNSDASQQIDLIGPSIAAQFNRLDIFIHAAFQYVPLTPVTQITDRAWDKNIQANLSSVWRLIRTLSPLLTATADANAIFFRPITSVQPFWSPVVSIQTALGAMIQTWQQEIAQLSSLNIHYLSLPPTNTLLRQSFFPAENKLKLNTPIQTANDIIALITH</sequence>
<evidence type="ECO:0000313" key="4">
    <source>
        <dbReference type="EMBL" id="CAI3952649.1"/>
    </source>
</evidence>
<keyword evidence="2" id="KW-0560">Oxidoreductase</keyword>
<dbReference type="Proteomes" id="UP001154259">
    <property type="component" value="Unassembled WGS sequence"/>
</dbReference>
<evidence type="ECO:0000313" key="6">
    <source>
        <dbReference type="Proteomes" id="UP001154259"/>
    </source>
</evidence>